<proteinExistence type="predicted"/>
<dbReference type="GeneID" id="54354637"/>
<gene>
    <name evidence="2" type="ORF">M421DRAFT_7356</name>
</gene>
<evidence type="ECO:0000313" key="3">
    <source>
        <dbReference type="Proteomes" id="UP000800082"/>
    </source>
</evidence>
<dbReference type="AlphaFoldDB" id="A0A6A5RI68"/>
<protein>
    <submittedName>
        <fullName evidence="2">Uncharacterized protein</fullName>
    </submittedName>
</protein>
<keyword evidence="3" id="KW-1185">Reference proteome</keyword>
<sequence>MIIDQNDIACSGDSNDYTKRKLLAEIWNSSLGGGGGHGGCSLRRRLSSSISSSSTLGLANPPLSAAAIPSPPPHIPVPSTEDTTTPPPPPLIALLFVEWGEKYWYDAHYDYLNAVVAGREPTLAWANIQAVEYCNTLEAVDPATPARFARWGEAARLA</sequence>
<dbReference type="RefSeq" id="XP_033446388.1">
    <property type="nucleotide sequence ID" value="XM_033596970.1"/>
</dbReference>
<evidence type="ECO:0000256" key="1">
    <source>
        <dbReference type="SAM" id="MobiDB-lite"/>
    </source>
</evidence>
<name>A0A6A5RI68_9PLEO</name>
<evidence type="ECO:0000313" key="2">
    <source>
        <dbReference type="EMBL" id="KAF1926136.1"/>
    </source>
</evidence>
<dbReference type="Proteomes" id="UP000800082">
    <property type="component" value="Unassembled WGS sequence"/>
</dbReference>
<accession>A0A6A5RI68</accession>
<organism evidence="2 3">
    <name type="scientific">Didymella exigua CBS 183.55</name>
    <dbReference type="NCBI Taxonomy" id="1150837"/>
    <lineage>
        <taxon>Eukaryota</taxon>
        <taxon>Fungi</taxon>
        <taxon>Dikarya</taxon>
        <taxon>Ascomycota</taxon>
        <taxon>Pezizomycotina</taxon>
        <taxon>Dothideomycetes</taxon>
        <taxon>Pleosporomycetidae</taxon>
        <taxon>Pleosporales</taxon>
        <taxon>Pleosporineae</taxon>
        <taxon>Didymellaceae</taxon>
        <taxon>Didymella</taxon>
    </lineage>
</organism>
<dbReference type="EMBL" id="ML978979">
    <property type="protein sequence ID" value="KAF1926136.1"/>
    <property type="molecule type" value="Genomic_DNA"/>
</dbReference>
<feature type="region of interest" description="Disordered" evidence="1">
    <location>
        <begin position="67"/>
        <end position="86"/>
    </location>
</feature>
<reference evidence="2" key="1">
    <citation type="journal article" date="2020" name="Stud. Mycol.">
        <title>101 Dothideomycetes genomes: a test case for predicting lifestyles and emergence of pathogens.</title>
        <authorList>
            <person name="Haridas S."/>
            <person name="Albert R."/>
            <person name="Binder M."/>
            <person name="Bloem J."/>
            <person name="Labutti K."/>
            <person name="Salamov A."/>
            <person name="Andreopoulos B."/>
            <person name="Baker S."/>
            <person name="Barry K."/>
            <person name="Bills G."/>
            <person name="Bluhm B."/>
            <person name="Cannon C."/>
            <person name="Castanera R."/>
            <person name="Culley D."/>
            <person name="Daum C."/>
            <person name="Ezra D."/>
            <person name="Gonzalez J."/>
            <person name="Henrissat B."/>
            <person name="Kuo A."/>
            <person name="Liang C."/>
            <person name="Lipzen A."/>
            <person name="Lutzoni F."/>
            <person name="Magnuson J."/>
            <person name="Mondo S."/>
            <person name="Nolan M."/>
            <person name="Ohm R."/>
            <person name="Pangilinan J."/>
            <person name="Park H.-J."/>
            <person name="Ramirez L."/>
            <person name="Alfaro M."/>
            <person name="Sun H."/>
            <person name="Tritt A."/>
            <person name="Yoshinaga Y."/>
            <person name="Zwiers L.-H."/>
            <person name="Turgeon B."/>
            <person name="Goodwin S."/>
            <person name="Spatafora J."/>
            <person name="Crous P."/>
            <person name="Grigoriev I."/>
        </authorList>
    </citation>
    <scope>NUCLEOTIDE SEQUENCE</scope>
    <source>
        <strain evidence="2">CBS 183.55</strain>
    </source>
</reference>